<sequence>MEKQLQADPEVMRGVLSSPFVQSTLSASSPQLTRQLILSNPQIQQLLETNPEVGDMLNNTDAITQVLQLVRNPDMIEEVIRNEHRALDSSQSEQENPETLTNESDGLQKTEVNTLEHSFKLSQIHIGGPPVVTATSGKPEGERDQTLPDPQRTVTAGMQPLLEEIMASPGLMESLLSGPYISNLLNCLSQNPDLAAQMLLSHPLFSGNPQLQHQMRQQLPLFLQQMQSPELLSALLNPRAMEAVLQIQQGLQTLATEAPALIPLTELENGGTSVNAAPKLASDSVLDNQSGSGSHVATVTEQQQQFVQQMLQTLANTNNRVHSEEAEFQEAMEQLSSMGFRDRQANLQALIRTGGDVTTAIQQLLSL</sequence>
<feature type="region of interest" description="Disordered" evidence="4">
    <location>
        <begin position="85"/>
        <end position="107"/>
    </location>
</feature>
<reference evidence="6" key="2">
    <citation type="submission" date="2025-08" db="UniProtKB">
        <authorList>
            <consortium name="Ensembl"/>
        </authorList>
    </citation>
    <scope>IDENTIFICATION</scope>
</reference>
<dbReference type="InterPro" id="IPR006636">
    <property type="entry name" value="STI1_HS-bd"/>
</dbReference>
<feature type="compositionally biased region" description="Polar residues" evidence="4">
    <location>
        <begin position="88"/>
        <end position="107"/>
    </location>
</feature>
<feature type="region of interest" description="Disordered" evidence="4">
    <location>
        <begin position="126"/>
        <end position="150"/>
    </location>
</feature>
<evidence type="ECO:0000256" key="2">
    <source>
        <dbReference type="ARBA" id="ARBA00022490"/>
    </source>
</evidence>
<dbReference type="FunFam" id="1.10.260.100:FF:000001">
    <property type="entry name" value="Ubiquilin 1"/>
    <property type="match status" value="1"/>
</dbReference>
<dbReference type="InterPro" id="IPR009060">
    <property type="entry name" value="UBA-like_sf"/>
</dbReference>
<evidence type="ECO:0000256" key="1">
    <source>
        <dbReference type="ARBA" id="ARBA00004496"/>
    </source>
</evidence>
<dbReference type="Ensembl" id="ENSATET00000021810.3">
    <property type="protein sequence ID" value="ENSATEP00000021452.2"/>
    <property type="gene ID" value="ENSATEG00000014854.3"/>
</dbReference>
<evidence type="ECO:0000259" key="5">
    <source>
        <dbReference type="PROSITE" id="PS50030"/>
    </source>
</evidence>
<comment type="subcellular location">
    <subcellularLocation>
        <location evidence="1">Cytoplasm</location>
    </subcellularLocation>
</comment>
<name>A0A3Q1IIA3_ANATE</name>
<keyword evidence="2" id="KW-0963">Cytoplasm</keyword>
<dbReference type="PANTHER" id="PTHR10677">
    <property type="entry name" value="UBIQUILIN"/>
    <property type="match status" value="1"/>
</dbReference>
<dbReference type="Pfam" id="PF00627">
    <property type="entry name" value="UBA"/>
    <property type="match status" value="1"/>
</dbReference>
<evidence type="ECO:0000256" key="4">
    <source>
        <dbReference type="SAM" id="MobiDB-lite"/>
    </source>
</evidence>
<reference evidence="6" key="1">
    <citation type="submission" date="2021-04" db="EMBL/GenBank/DDBJ databases">
        <authorList>
            <consortium name="Wellcome Sanger Institute Data Sharing"/>
        </authorList>
    </citation>
    <scope>NUCLEOTIDE SEQUENCE [LARGE SCALE GENOMIC DNA]</scope>
</reference>
<dbReference type="InterPro" id="IPR015496">
    <property type="entry name" value="Ubiquilin"/>
</dbReference>
<protein>
    <recommendedName>
        <fullName evidence="5">UBA domain-containing protein</fullName>
    </recommendedName>
</protein>
<evidence type="ECO:0000313" key="6">
    <source>
        <dbReference type="Ensembl" id="ENSATEP00000021452.2"/>
    </source>
</evidence>
<dbReference type="GO" id="GO:0006511">
    <property type="term" value="P:ubiquitin-dependent protein catabolic process"/>
    <property type="evidence" value="ECO:0007669"/>
    <property type="project" value="TreeGrafter"/>
</dbReference>
<accession>A0A3Q1IIA3</accession>
<organism evidence="6 7">
    <name type="scientific">Anabas testudineus</name>
    <name type="common">Climbing perch</name>
    <name type="synonym">Anthias testudineus</name>
    <dbReference type="NCBI Taxonomy" id="64144"/>
    <lineage>
        <taxon>Eukaryota</taxon>
        <taxon>Metazoa</taxon>
        <taxon>Chordata</taxon>
        <taxon>Craniata</taxon>
        <taxon>Vertebrata</taxon>
        <taxon>Euteleostomi</taxon>
        <taxon>Actinopterygii</taxon>
        <taxon>Neopterygii</taxon>
        <taxon>Teleostei</taxon>
        <taxon>Neoteleostei</taxon>
        <taxon>Acanthomorphata</taxon>
        <taxon>Anabantaria</taxon>
        <taxon>Anabantiformes</taxon>
        <taxon>Anabantoidei</taxon>
        <taxon>Anabantidae</taxon>
        <taxon>Anabas</taxon>
    </lineage>
</organism>
<dbReference type="GeneTree" id="ENSGT00940000156437"/>
<dbReference type="GO" id="GO:0005829">
    <property type="term" value="C:cytosol"/>
    <property type="evidence" value="ECO:0007669"/>
    <property type="project" value="TreeGrafter"/>
</dbReference>
<keyword evidence="3" id="KW-0175">Coiled coil</keyword>
<dbReference type="Gene3D" id="1.10.260.100">
    <property type="match status" value="1"/>
</dbReference>
<dbReference type="Proteomes" id="UP000265040">
    <property type="component" value="Chromosome 9"/>
</dbReference>
<dbReference type="Pfam" id="PF23195">
    <property type="entry name" value="UBQLN1"/>
    <property type="match status" value="1"/>
</dbReference>
<gene>
    <name evidence="6" type="primary">UBQLN1</name>
</gene>
<dbReference type="SUPFAM" id="SSF46934">
    <property type="entry name" value="UBA-like"/>
    <property type="match status" value="1"/>
</dbReference>
<keyword evidence="7" id="KW-1185">Reference proteome</keyword>
<dbReference type="OrthoDB" id="9450922at2759"/>
<feature type="domain" description="UBA" evidence="5">
    <location>
        <begin position="323"/>
        <end position="367"/>
    </location>
</feature>
<reference evidence="6" key="3">
    <citation type="submission" date="2025-09" db="UniProtKB">
        <authorList>
            <consortium name="Ensembl"/>
        </authorList>
    </citation>
    <scope>IDENTIFICATION</scope>
</reference>
<evidence type="ECO:0000256" key="3">
    <source>
        <dbReference type="SAM" id="Coils"/>
    </source>
</evidence>
<dbReference type="Gene3D" id="1.10.8.10">
    <property type="entry name" value="DNA helicase RuvA subunit, C-terminal domain"/>
    <property type="match status" value="1"/>
</dbReference>
<dbReference type="PANTHER" id="PTHR10677:SF16">
    <property type="entry name" value="UBIQUILIN-1"/>
    <property type="match status" value="1"/>
</dbReference>
<dbReference type="SMART" id="SM00727">
    <property type="entry name" value="STI1"/>
    <property type="match status" value="3"/>
</dbReference>
<proteinExistence type="predicted"/>
<dbReference type="SMART" id="SM00165">
    <property type="entry name" value="UBA"/>
    <property type="match status" value="1"/>
</dbReference>
<dbReference type="GO" id="GO:0031593">
    <property type="term" value="F:polyubiquitin modification-dependent protein binding"/>
    <property type="evidence" value="ECO:0007669"/>
    <property type="project" value="TreeGrafter"/>
</dbReference>
<dbReference type="AlphaFoldDB" id="A0A3Q1IIA3"/>
<dbReference type="InterPro" id="IPR015940">
    <property type="entry name" value="UBA"/>
</dbReference>
<feature type="coiled-coil region" evidence="3">
    <location>
        <begin position="307"/>
        <end position="334"/>
    </location>
</feature>
<evidence type="ECO:0000313" key="7">
    <source>
        <dbReference type="Proteomes" id="UP000265040"/>
    </source>
</evidence>
<dbReference type="PROSITE" id="PS50030">
    <property type="entry name" value="UBA"/>
    <property type="match status" value="1"/>
</dbReference>